<protein>
    <submittedName>
        <fullName evidence="1">Uncharacterized protein</fullName>
    </submittedName>
</protein>
<gene>
    <name evidence="1" type="ORF">ACCO45_003353</name>
</gene>
<accession>A0ACC4DZM0</accession>
<dbReference type="Proteomes" id="UP001638806">
    <property type="component" value="Unassembled WGS sequence"/>
</dbReference>
<dbReference type="EMBL" id="JBGNUJ010000003">
    <property type="protein sequence ID" value="KAL3961830.1"/>
    <property type="molecule type" value="Genomic_DNA"/>
</dbReference>
<evidence type="ECO:0000313" key="1">
    <source>
        <dbReference type="EMBL" id="KAL3961830.1"/>
    </source>
</evidence>
<comment type="caution">
    <text evidence="1">The sequence shown here is derived from an EMBL/GenBank/DDBJ whole genome shotgun (WGS) entry which is preliminary data.</text>
</comment>
<evidence type="ECO:0000313" key="2">
    <source>
        <dbReference type="Proteomes" id="UP001638806"/>
    </source>
</evidence>
<reference evidence="1" key="1">
    <citation type="submission" date="2024-12" db="EMBL/GenBank/DDBJ databases">
        <title>Comparative genomics and development of molecular markers within Purpureocillium lilacinum and among Purpureocillium species.</title>
        <authorList>
            <person name="Yeh Z.-Y."/>
            <person name="Ni N.-T."/>
            <person name="Lo P.-H."/>
            <person name="Mushyakhwo K."/>
            <person name="Lin C.-F."/>
            <person name="Nai Y.-S."/>
        </authorList>
    </citation>
    <scope>NUCLEOTIDE SEQUENCE</scope>
    <source>
        <strain evidence="1">NCHU-NPUST-175</strain>
    </source>
</reference>
<name>A0ACC4DZM0_PURLI</name>
<organism evidence="1 2">
    <name type="scientific">Purpureocillium lilacinum</name>
    <name type="common">Paecilomyces lilacinus</name>
    <dbReference type="NCBI Taxonomy" id="33203"/>
    <lineage>
        <taxon>Eukaryota</taxon>
        <taxon>Fungi</taxon>
        <taxon>Dikarya</taxon>
        <taxon>Ascomycota</taxon>
        <taxon>Pezizomycotina</taxon>
        <taxon>Sordariomycetes</taxon>
        <taxon>Hypocreomycetidae</taxon>
        <taxon>Hypocreales</taxon>
        <taxon>Ophiocordycipitaceae</taxon>
        <taxon>Purpureocillium</taxon>
    </lineage>
</organism>
<keyword evidence="2" id="KW-1185">Reference proteome</keyword>
<sequence>MGFCDSRSSCAAPPLRPRQKRPMAGGRTGRRNIPRENQEIPRPSHNPNCRERTLLASLLVSRGEFSRRHDDHRRALAHKLLSRSSPPTMPLFSRKQGDDEERREGQNRPRADDDDDAEQPPPDEHTRLLPNRVDSTPARHAHA</sequence>
<proteinExistence type="predicted"/>